<feature type="compositionally biased region" description="Basic and acidic residues" evidence="9">
    <location>
        <begin position="61"/>
        <end position="72"/>
    </location>
</feature>
<evidence type="ECO:0000313" key="11">
    <source>
        <dbReference type="EMBL" id="CAB3998694.1"/>
    </source>
</evidence>
<feature type="transmembrane region" description="Helical" evidence="10">
    <location>
        <begin position="307"/>
        <end position="328"/>
    </location>
</feature>
<feature type="transmembrane region" description="Helical" evidence="10">
    <location>
        <begin position="423"/>
        <end position="447"/>
    </location>
</feature>
<feature type="transmembrane region" description="Helical" evidence="10">
    <location>
        <begin position="253"/>
        <end position="271"/>
    </location>
</feature>
<keyword evidence="7 10" id="KW-0472">Membrane</keyword>
<feature type="compositionally biased region" description="Polar residues" evidence="9">
    <location>
        <begin position="40"/>
        <end position="58"/>
    </location>
</feature>
<feature type="transmembrane region" description="Helical" evidence="10">
    <location>
        <begin position="283"/>
        <end position="300"/>
    </location>
</feature>
<dbReference type="Pfam" id="PF01490">
    <property type="entry name" value="Aa_trans"/>
    <property type="match status" value="1"/>
</dbReference>
<reference evidence="11" key="1">
    <citation type="submission" date="2020-04" db="EMBL/GenBank/DDBJ databases">
        <authorList>
            <person name="Alioto T."/>
            <person name="Alioto T."/>
            <person name="Gomez Garrido J."/>
        </authorList>
    </citation>
    <scope>NUCLEOTIDE SEQUENCE</scope>
    <source>
        <strain evidence="11">A484AB</strain>
    </source>
</reference>
<dbReference type="AlphaFoldDB" id="A0A7D9E1V5"/>
<gene>
    <name evidence="11" type="ORF">PACLA_8A026735</name>
</gene>
<feature type="transmembrane region" description="Helical" evidence="10">
    <location>
        <begin position="348"/>
        <end position="367"/>
    </location>
</feature>
<evidence type="ECO:0000256" key="10">
    <source>
        <dbReference type="SAM" id="Phobius"/>
    </source>
</evidence>
<feature type="transmembrane region" description="Helical" evidence="10">
    <location>
        <begin position="497"/>
        <end position="518"/>
    </location>
</feature>
<keyword evidence="4 10" id="KW-0812">Transmembrane</keyword>
<keyword evidence="12" id="KW-1185">Reference proteome</keyword>
<organism evidence="11 12">
    <name type="scientific">Paramuricea clavata</name>
    <name type="common">Red gorgonian</name>
    <name type="synonym">Violescent sea-whip</name>
    <dbReference type="NCBI Taxonomy" id="317549"/>
    <lineage>
        <taxon>Eukaryota</taxon>
        <taxon>Metazoa</taxon>
        <taxon>Cnidaria</taxon>
        <taxon>Anthozoa</taxon>
        <taxon>Octocorallia</taxon>
        <taxon>Malacalcyonacea</taxon>
        <taxon>Plexauridae</taxon>
        <taxon>Paramuricea</taxon>
    </lineage>
</organism>
<dbReference type="Proteomes" id="UP001152795">
    <property type="component" value="Unassembled WGS sequence"/>
</dbReference>
<accession>A0A7D9E1V5</accession>
<keyword evidence="5" id="KW-0532">Neurotransmitter transport</keyword>
<comment type="caution">
    <text evidence="11">The sequence shown here is derived from an EMBL/GenBank/DDBJ whole genome shotgun (WGS) entry which is preliminary data.</text>
</comment>
<comment type="similarity">
    <text evidence="2">Belongs to the amino acid/polyamine transporter 2 family.</text>
</comment>
<dbReference type="OrthoDB" id="6021076at2759"/>
<feature type="region of interest" description="Disordered" evidence="9">
    <location>
        <begin position="97"/>
        <end position="122"/>
    </location>
</feature>
<dbReference type="GO" id="GO:0030659">
    <property type="term" value="C:cytoplasmic vesicle membrane"/>
    <property type="evidence" value="ECO:0007669"/>
    <property type="project" value="UniProtKB-SubCell"/>
</dbReference>
<keyword evidence="6 10" id="KW-1133">Transmembrane helix</keyword>
<sequence>MNIATAFAGFSYKVKALFRGNKKPTARVYEHIPKFERQNSKNAQKSPTKQSPKRSPNTSRKRNEPARPSEKKNYMSFFNNIIESVVNLFSGADSEQEELIKPAKGRSETTTASPTAPKVNKQASHDIEAIGEDDLDSKEDTKLLQEGEDDDEEVFSAESKGTTSSLQAGWNISNLIQGTGTLGIPYAISQGGYASIFAMVFVALLTNYTGKLIIDCLYAKQRGVKVRVRQGYADLGEHCWPNHGKTIVGCAQVLHLFSALVLYLLLISDFLNDIWPHPVLRPYIWTAIAGILVFPSVFINDLSRISWLSMFSVFALLFVFTSTIGYSISEYHTWDLDALPFFNPEGFPIAWCIILFSFVSHPYLPSVEEKMKSPERFPLVMNICYAIAMVFKIAFGTLAVFTFKTETMQEVSENLPYGPLKSAIDTFLGFNGMFSYALPSFALINIIDKWNLRLIPPCHSTEDYTLSNKELCVNSGLRILLVLLSVIVAVMVPEFSLLMAVVGSVSAVALVLVFPALFHLNLMRSEMTNVGYVVDVSIIVIGFFSTIFGLFFSVKKLVNVYKLDF</sequence>
<evidence type="ECO:0000256" key="3">
    <source>
        <dbReference type="ARBA" id="ARBA00022448"/>
    </source>
</evidence>
<feature type="transmembrane region" description="Helical" evidence="10">
    <location>
        <begin position="196"/>
        <end position="219"/>
    </location>
</feature>
<feature type="compositionally biased region" description="Basic and acidic residues" evidence="9">
    <location>
        <begin position="98"/>
        <end position="107"/>
    </location>
</feature>
<proteinExistence type="inferred from homology"/>
<comment type="subcellular location">
    <subcellularLocation>
        <location evidence="1">Cytoplasmic vesicle membrane</location>
        <topology evidence="1">Multi-pass membrane protein</topology>
    </subcellularLocation>
</comment>
<dbReference type="PANTHER" id="PTHR22950:SF689">
    <property type="entry name" value="VESICULAR INHIBITORY AMINO ACID TRANSPORTER"/>
    <property type="match status" value="1"/>
</dbReference>
<keyword evidence="3" id="KW-0813">Transport</keyword>
<keyword evidence="8" id="KW-0968">Cytoplasmic vesicle</keyword>
<protein>
    <submittedName>
        <fullName evidence="11">Uncharacterized protein</fullName>
    </submittedName>
</protein>
<dbReference type="EMBL" id="CACRXK020003413">
    <property type="protein sequence ID" value="CAB3998694.1"/>
    <property type="molecule type" value="Genomic_DNA"/>
</dbReference>
<evidence type="ECO:0000256" key="8">
    <source>
        <dbReference type="ARBA" id="ARBA00023329"/>
    </source>
</evidence>
<feature type="region of interest" description="Disordered" evidence="9">
    <location>
        <begin position="31"/>
        <end position="72"/>
    </location>
</feature>
<dbReference type="GO" id="GO:0015179">
    <property type="term" value="F:L-amino acid transmembrane transporter activity"/>
    <property type="evidence" value="ECO:0007669"/>
    <property type="project" value="TreeGrafter"/>
</dbReference>
<dbReference type="GO" id="GO:0006836">
    <property type="term" value="P:neurotransmitter transport"/>
    <property type="evidence" value="ECO:0007669"/>
    <property type="project" value="UniProtKB-KW"/>
</dbReference>
<dbReference type="GO" id="GO:0005774">
    <property type="term" value="C:vacuolar membrane"/>
    <property type="evidence" value="ECO:0007669"/>
    <property type="project" value="TreeGrafter"/>
</dbReference>
<evidence type="ECO:0000256" key="7">
    <source>
        <dbReference type="ARBA" id="ARBA00023136"/>
    </source>
</evidence>
<evidence type="ECO:0000256" key="2">
    <source>
        <dbReference type="ARBA" id="ARBA00008066"/>
    </source>
</evidence>
<evidence type="ECO:0000256" key="1">
    <source>
        <dbReference type="ARBA" id="ARBA00004439"/>
    </source>
</evidence>
<evidence type="ECO:0000313" key="12">
    <source>
        <dbReference type="Proteomes" id="UP001152795"/>
    </source>
</evidence>
<evidence type="ECO:0000256" key="5">
    <source>
        <dbReference type="ARBA" id="ARBA00022775"/>
    </source>
</evidence>
<name>A0A7D9E1V5_PARCT</name>
<evidence type="ECO:0000256" key="6">
    <source>
        <dbReference type="ARBA" id="ARBA00022989"/>
    </source>
</evidence>
<dbReference type="PANTHER" id="PTHR22950">
    <property type="entry name" value="AMINO ACID TRANSPORTER"/>
    <property type="match status" value="1"/>
</dbReference>
<dbReference type="InterPro" id="IPR013057">
    <property type="entry name" value="AA_transpt_TM"/>
</dbReference>
<evidence type="ECO:0000256" key="4">
    <source>
        <dbReference type="ARBA" id="ARBA00022692"/>
    </source>
</evidence>
<feature type="transmembrane region" description="Helical" evidence="10">
    <location>
        <begin position="530"/>
        <end position="554"/>
    </location>
</feature>
<evidence type="ECO:0000256" key="9">
    <source>
        <dbReference type="SAM" id="MobiDB-lite"/>
    </source>
</evidence>
<feature type="transmembrane region" description="Helical" evidence="10">
    <location>
        <begin position="379"/>
        <end position="403"/>
    </location>
</feature>
<feature type="transmembrane region" description="Helical" evidence="10">
    <location>
        <begin position="471"/>
        <end position="491"/>
    </location>
</feature>